<sequence>MLARFSFPIPLPPDPSRPSPTPSLRLSLRSPALLLVRRRRTIYFRPPENSGTDSGEAARASERGNRRWIGWKMGVGALSEGDEVEFEEKMDNSGQGGVNC</sequence>
<evidence type="ECO:0000313" key="2">
    <source>
        <dbReference type="EMBL" id="KAB2597680.1"/>
    </source>
</evidence>
<gene>
    <name evidence="2" type="ORF">D8674_000600</name>
    <name evidence="3" type="ORF">D8674_000606</name>
</gene>
<feature type="compositionally biased region" description="Pro residues" evidence="1">
    <location>
        <begin position="9"/>
        <end position="21"/>
    </location>
</feature>
<organism evidence="2 4">
    <name type="scientific">Pyrus ussuriensis x Pyrus communis</name>
    <dbReference type="NCBI Taxonomy" id="2448454"/>
    <lineage>
        <taxon>Eukaryota</taxon>
        <taxon>Viridiplantae</taxon>
        <taxon>Streptophyta</taxon>
        <taxon>Embryophyta</taxon>
        <taxon>Tracheophyta</taxon>
        <taxon>Spermatophyta</taxon>
        <taxon>Magnoliopsida</taxon>
        <taxon>eudicotyledons</taxon>
        <taxon>Gunneridae</taxon>
        <taxon>Pentapetalae</taxon>
        <taxon>rosids</taxon>
        <taxon>fabids</taxon>
        <taxon>Rosales</taxon>
        <taxon>Rosaceae</taxon>
        <taxon>Amygdaloideae</taxon>
        <taxon>Maleae</taxon>
        <taxon>Pyrus</taxon>
    </lineage>
</organism>
<reference evidence="2 4" key="3">
    <citation type="submission" date="2019-11" db="EMBL/GenBank/DDBJ databases">
        <title>A de novo genome assembly of a pear dwarfing rootstock.</title>
        <authorList>
            <person name="Wang F."/>
            <person name="Wang J."/>
            <person name="Li S."/>
            <person name="Zhang Y."/>
            <person name="Fang M."/>
            <person name="Ma L."/>
            <person name="Zhao Y."/>
            <person name="Jiang S."/>
        </authorList>
    </citation>
    <scope>NUCLEOTIDE SEQUENCE [LARGE SCALE GENOMIC DNA]</scope>
    <source>
        <strain evidence="2">S2</strain>
        <tissue evidence="2">Leaf</tissue>
    </source>
</reference>
<name>A0A5N5F993_9ROSA</name>
<evidence type="ECO:0000313" key="4">
    <source>
        <dbReference type="Proteomes" id="UP000327157"/>
    </source>
</evidence>
<dbReference type="AlphaFoldDB" id="A0A5N5F993"/>
<reference evidence="2 4" key="1">
    <citation type="submission" date="2019-09" db="EMBL/GenBank/DDBJ databases">
        <authorList>
            <person name="Ou C."/>
        </authorList>
    </citation>
    <scope>NUCLEOTIDE SEQUENCE [LARGE SCALE GENOMIC DNA]</scope>
    <source>
        <strain evidence="2">S2</strain>
        <tissue evidence="2">Leaf</tissue>
    </source>
</reference>
<dbReference type="Proteomes" id="UP000327157">
    <property type="component" value="Chromosome 1"/>
</dbReference>
<dbReference type="EMBL" id="SMOL01000768">
    <property type="protein sequence ID" value="KAB2597686.1"/>
    <property type="molecule type" value="Genomic_DNA"/>
</dbReference>
<proteinExistence type="predicted"/>
<reference evidence="4" key="2">
    <citation type="submission" date="2019-10" db="EMBL/GenBank/DDBJ databases">
        <title>A de novo genome assembly of a pear dwarfing rootstock.</title>
        <authorList>
            <person name="Wang F."/>
            <person name="Wang J."/>
            <person name="Li S."/>
            <person name="Zhang Y."/>
            <person name="Fang M."/>
            <person name="Ma L."/>
            <person name="Zhao Y."/>
            <person name="Jiang S."/>
        </authorList>
    </citation>
    <scope>NUCLEOTIDE SEQUENCE [LARGE SCALE GENOMIC DNA]</scope>
</reference>
<dbReference type="EMBL" id="SMOL01000768">
    <property type="protein sequence ID" value="KAB2597680.1"/>
    <property type="molecule type" value="Genomic_DNA"/>
</dbReference>
<keyword evidence="4" id="KW-1185">Reference proteome</keyword>
<protein>
    <submittedName>
        <fullName evidence="2">Beta-amylase 7</fullName>
    </submittedName>
</protein>
<evidence type="ECO:0000256" key="1">
    <source>
        <dbReference type="SAM" id="MobiDB-lite"/>
    </source>
</evidence>
<feature type="region of interest" description="Disordered" evidence="1">
    <location>
        <begin position="1"/>
        <end position="25"/>
    </location>
</feature>
<comment type="caution">
    <text evidence="2">The sequence shown here is derived from an EMBL/GenBank/DDBJ whole genome shotgun (WGS) entry which is preliminary data.</text>
</comment>
<evidence type="ECO:0000313" key="3">
    <source>
        <dbReference type="EMBL" id="KAB2597686.1"/>
    </source>
</evidence>
<accession>A0A5N5F993</accession>